<feature type="DNA-binding region" description="H-T-H motif" evidence="2">
    <location>
        <begin position="29"/>
        <end position="48"/>
    </location>
</feature>
<evidence type="ECO:0000256" key="1">
    <source>
        <dbReference type="ARBA" id="ARBA00023125"/>
    </source>
</evidence>
<dbReference type="Gene3D" id="1.10.357.10">
    <property type="entry name" value="Tetracycline Repressor, domain 2"/>
    <property type="match status" value="1"/>
</dbReference>
<dbReference type="KEGG" id="spat:A0O21_05635"/>
<dbReference type="SUPFAM" id="SSF46689">
    <property type="entry name" value="Homeodomain-like"/>
    <property type="match status" value="1"/>
</dbReference>
<sequence>MKRHTAELKEKLIQTGVEEIKKHGIDKLSLRNVAKRCGVTHGTPYKHFDSKEGYLKIIFERLSHICSRELQNDIIPTEPARQQLAKMGYNFVTFAEAYPYIFEALFIKYPFNYLKIKDETIIADTDLPGFNDFKAIVLQLRQEESLTGSEAENLFHFWSFISGFAILVNSPIGDNFNQQTIRENIDSMLTTYIKGGKSS</sequence>
<dbReference type="OrthoDB" id="9179041at2"/>
<reference evidence="4 5" key="1">
    <citation type="journal article" date="2016" name="Int. J. Syst. Evol. Microbiol.">
        <title>Streptococcuspantholopis sp. nov., isolated from faeces of the Tibetan antelope (Pantholops hodgsonii).</title>
        <authorList>
            <person name="Bai X."/>
            <person name="Xiong Y."/>
            <person name="Lu S."/>
            <person name="Jin D."/>
            <person name="Lai X."/>
            <person name="Yang J."/>
            <person name="Niu L."/>
            <person name="Hu S."/>
            <person name="Meng X."/>
            <person name="Pu J."/>
            <person name="Ye C."/>
            <person name="Xu J."/>
        </authorList>
    </citation>
    <scope>NUCLEOTIDE SEQUENCE [LARGE SCALE GENOMIC DNA]</scope>
    <source>
        <strain evidence="4 5">TA 26</strain>
    </source>
</reference>
<reference evidence="5" key="2">
    <citation type="submission" date="2016-03" db="EMBL/GenBank/DDBJ databases">
        <title>Streptococcus antelopensis sp. nov., isolated from the feces of the Tibetan antelope (Pantholops hodgsonii) in Hoh Xil National Nature Reserve, Qinghai, China.</title>
        <authorList>
            <person name="Bai X."/>
        </authorList>
    </citation>
    <scope>NUCLEOTIDE SEQUENCE [LARGE SCALE GENOMIC DNA]</scope>
    <source>
        <strain evidence="5">TA 26</strain>
    </source>
</reference>
<dbReference type="AlphaFoldDB" id="A0A172Q7U8"/>
<feature type="domain" description="HTH tetR-type" evidence="3">
    <location>
        <begin position="6"/>
        <end position="66"/>
    </location>
</feature>
<name>A0A172Q7U8_9STRE</name>
<evidence type="ECO:0000313" key="5">
    <source>
        <dbReference type="Proteomes" id="UP000077317"/>
    </source>
</evidence>
<protein>
    <submittedName>
        <fullName evidence="4">TetR family transcriptional regulator</fullName>
    </submittedName>
</protein>
<dbReference type="InterPro" id="IPR036271">
    <property type="entry name" value="Tet_transcr_reg_TetR-rel_C_sf"/>
</dbReference>
<dbReference type="InterPro" id="IPR009057">
    <property type="entry name" value="Homeodomain-like_sf"/>
</dbReference>
<dbReference type="PANTHER" id="PTHR43479:SF20">
    <property type="entry name" value="HTH TETR-TYPE DOMAIN-CONTAINING PROTEIN"/>
    <property type="match status" value="1"/>
</dbReference>
<dbReference type="PANTHER" id="PTHR43479">
    <property type="entry name" value="ACREF/ENVCD OPERON REPRESSOR-RELATED"/>
    <property type="match status" value="1"/>
</dbReference>
<dbReference type="SUPFAM" id="SSF48498">
    <property type="entry name" value="Tetracyclin repressor-like, C-terminal domain"/>
    <property type="match status" value="1"/>
</dbReference>
<proteinExistence type="predicted"/>
<dbReference type="PROSITE" id="PS50977">
    <property type="entry name" value="HTH_TETR_2"/>
    <property type="match status" value="1"/>
</dbReference>
<evidence type="ECO:0000313" key="4">
    <source>
        <dbReference type="EMBL" id="AND79544.1"/>
    </source>
</evidence>
<dbReference type="GO" id="GO:0003677">
    <property type="term" value="F:DNA binding"/>
    <property type="evidence" value="ECO:0007669"/>
    <property type="project" value="UniProtKB-UniRule"/>
</dbReference>
<evidence type="ECO:0000256" key="2">
    <source>
        <dbReference type="PROSITE-ProRule" id="PRU00335"/>
    </source>
</evidence>
<dbReference type="EMBL" id="CP014699">
    <property type="protein sequence ID" value="AND79544.1"/>
    <property type="molecule type" value="Genomic_DNA"/>
</dbReference>
<dbReference type="STRING" id="1811193.A0O21_05635"/>
<dbReference type="RefSeq" id="WP_067062591.1">
    <property type="nucleotide sequence ID" value="NZ_CP014699.1"/>
</dbReference>
<dbReference type="InterPro" id="IPR050624">
    <property type="entry name" value="HTH-type_Tx_Regulator"/>
</dbReference>
<accession>A0A172Q7U8</accession>
<dbReference type="Proteomes" id="UP000077317">
    <property type="component" value="Chromosome"/>
</dbReference>
<evidence type="ECO:0000259" key="3">
    <source>
        <dbReference type="PROSITE" id="PS50977"/>
    </source>
</evidence>
<keyword evidence="1 2" id="KW-0238">DNA-binding</keyword>
<dbReference type="InterPro" id="IPR001647">
    <property type="entry name" value="HTH_TetR"/>
</dbReference>
<dbReference type="Pfam" id="PF00440">
    <property type="entry name" value="TetR_N"/>
    <property type="match status" value="1"/>
</dbReference>
<gene>
    <name evidence="4" type="ORF">A0O21_05635</name>
</gene>
<organism evidence="4 5">
    <name type="scientific">Streptococcus pantholopis</name>
    <dbReference type="NCBI Taxonomy" id="1811193"/>
    <lineage>
        <taxon>Bacteria</taxon>
        <taxon>Bacillati</taxon>
        <taxon>Bacillota</taxon>
        <taxon>Bacilli</taxon>
        <taxon>Lactobacillales</taxon>
        <taxon>Streptococcaceae</taxon>
        <taxon>Streptococcus</taxon>
    </lineage>
</organism>
<keyword evidence="5" id="KW-1185">Reference proteome</keyword>